<accession>A0A330LAB6</accession>
<evidence type="ECO:0000313" key="1">
    <source>
        <dbReference type="EMBL" id="SPP66252.1"/>
    </source>
</evidence>
<sequence>MLDRGELAGTKPEGFALYVRNKRPLG</sequence>
<proteinExistence type="predicted"/>
<organism evidence="1 2">
    <name type="scientific">Nitrospira lenta</name>
    <dbReference type="NCBI Taxonomy" id="1436998"/>
    <lineage>
        <taxon>Bacteria</taxon>
        <taxon>Pseudomonadati</taxon>
        <taxon>Nitrospirota</taxon>
        <taxon>Nitrospiria</taxon>
        <taxon>Nitrospirales</taxon>
        <taxon>Nitrospiraceae</taxon>
        <taxon>Nitrospira</taxon>
    </lineage>
</organism>
<dbReference type="EMBL" id="OUNR01000019">
    <property type="protein sequence ID" value="SPP66252.1"/>
    <property type="molecule type" value="Genomic_DNA"/>
</dbReference>
<keyword evidence="2" id="KW-1185">Reference proteome</keyword>
<dbReference type="InParanoid" id="A0A330LAB6"/>
<dbReference type="AlphaFoldDB" id="A0A330LAB6"/>
<dbReference type="Proteomes" id="UP000248168">
    <property type="component" value="Unassembled WGS sequence"/>
</dbReference>
<gene>
    <name evidence="1" type="ORF">NITLEN_60055</name>
</gene>
<evidence type="ECO:0000313" key="2">
    <source>
        <dbReference type="Proteomes" id="UP000248168"/>
    </source>
</evidence>
<protein>
    <submittedName>
        <fullName evidence="1">Uncharacterized protein</fullName>
    </submittedName>
</protein>
<reference evidence="2" key="1">
    <citation type="submission" date="2018-04" db="EMBL/GenBank/DDBJ databases">
        <authorList>
            <person name="Lucker S."/>
            <person name="Sakoula D."/>
        </authorList>
    </citation>
    <scope>NUCLEOTIDE SEQUENCE [LARGE SCALE GENOMIC DNA]</scope>
</reference>
<name>A0A330LAB6_9BACT</name>